<feature type="domain" description="Glycosyltransferase RgtA/B/C/D-like" evidence="9">
    <location>
        <begin position="2"/>
        <end position="130"/>
    </location>
</feature>
<accession>A0A382IUB4</accession>
<evidence type="ECO:0000256" key="3">
    <source>
        <dbReference type="ARBA" id="ARBA00022676"/>
    </source>
</evidence>
<evidence type="ECO:0000256" key="4">
    <source>
        <dbReference type="ARBA" id="ARBA00022679"/>
    </source>
</evidence>
<keyword evidence="4" id="KW-0808">Transferase</keyword>
<feature type="transmembrane region" description="Helical" evidence="8">
    <location>
        <begin position="20"/>
        <end position="39"/>
    </location>
</feature>
<protein>
    <recommendedName>
        <fullName evidence="9">Glycosyltransferase RgtA/B/C/D-like domain-containing protein</fullName>
    </recommendedName>
</protein>
<evidence type="ECO:0000256" key="1">
    <source>
        <dbReference type="ARBA" id="ARBA00004651"/>
    </source>
</evidence>
<organism evidence="10">
    <name type="scientific">marine metagenome</name>
    <dbReference type="NCBI Taxonomy" id="408172"/>
    <lineage>
        <taxon>unclassified sequences</taxon>
        <taxon>metagenomes</taxon>
        <taxon>ecological metagenomes</taxon>
    </lineage>
</organism>
<keyword evidence="2" id="KW-1003">Cell membrane</keyword>
<sequence length="331" mass="37837">VNSYVVFLISKKLYKNLNLALLTATSFFLMPAVSVSSFLVSTDIILVLFWSLALLQTLIIKEKPSILNFILLGVFVGLAFLTKYAAIYFIISIIFLFFEKIMRNIFFKNKLFSLCFILTFVVIIAPNIIWNINNNWVTFEHTADNAALDRSGLHLTESLKFVGSQIIMVGPLIFLFFIFGFVKNFINDFNTRFLLIFSLPAFVIVLFESFLVRANANWAAVSLISFLILFVHITFKYSKKLIFINNVANFVFGLCFFSLIGLGASYGPFKKISGISSFADSLIDHNNLGQINKLVISDRMLFSNLSYFYYNSEIQIYVPFSPNTRRGHHFQ</sequence>
<comment type="subcellular location">
    <subcellularLocation>
        <location evidence="1">Cell membrane</location>
        <topology evidence="1">Multi-pass membrane protein</topology>
    </subcellularLocation>
</comment>
<feature type="non-terminal residue" evidence="10">
    <location>
        <position position="331"/>
    </location>
</feature>
<evidence type="ECO:0000256" key="8">
    <source>
        <dbReference type="SAM" id="Phobius"/>
    </source>
</evidence>
<feature type="transmembrane region" description="Helical" evidence="8">
    <location>
        <begin position="161"/>
        <end position="181"/>
    </location>
</feature>
<feature type="transmembrane region" description="Helical" evidence="8">
    <location>
        <begin position="111"/>
        <end position="130"/>
    </location>
</feature>
<dbReference type="GO" id="GO:0005886">
    <property type="term" value="C:plasma membrane"/>
    <property type="evidence" value="ECO:0007669"/>
    <property type="project" value="UniProtKB-SubCell"/>
</dbReference>
<feature type="non-terminal residue" evidence="10">
    <location>
        <position position="1"/>
    </location>
</feature>
<dbReference type="InterPro" id="IPR050297">
    <property type="entry name" value="LipidA_mod_glycosyltrf_83"/>
</dbReference>
<evidence type="ECO:0000313" key="10">
    <source>
        <dbReference type="EMBL" id="SVC03280.1"/>
    </source>
</evidence>
<feature type="transmembrane region" description="Helical" evidence="8">
    <location>
        <begin position="247"/>
        <end position="269"/>
    </location>
</feature>
<feature type="transmembrane region" description="Helical" evidence="8">
    <location>
        <begin position="44"/>
        <end position="60"/>
    </location>
</feature>
<dbReference type="GO" id="GO:0016763">
    <property type="term" value="F:pentosyltransferase activity"/>
    <property type="evidence" value="ECO:0007669"/>
    <property type="project" value="TreeGrafter"/>
</dbReference>
<feature type="transmembrane region" description="Helical" evidence="8">
    <location>
        <begin position="193"/>
        <end position="212"/>
    </location>
</feature>
<dbReference type="GO" id="GO:0008610">
    <property type="term" value="P:lipid biosynthetic process"/>
    <property type="evidence" value="ECO:0007669"/>
    <property type="project" value="UniProtKB-ARBA"/>
</dbReference>
<dbReference type="EMBL" id="UINC01069702">
    <property type="protein sequence ID" value="SVC03280.1"/>
    <property type="molecule type" value="Genomic_DNA"/>
</dbReference>
<keyword evidence="3" id="KW-0328">Glycosyltransferase</keyword>
<evidence type="ECO:0000256" key="7">
    <source>
        <dbReference type="ARBA" id="ARBA00023136"/>
    </source>
</evidence>
<evidence type="ECO:0000256" key="2">
    <source>
        <dbReference type="ARBA" id="ARBA00022475"/>
    </source>
</evidence>
<reference evidence="10" key="1">
    <citation type="submission" date="2018-05" db="EMBL/GenBank/DDBJ databases">
        <authorList>
            <person name="Lanie J.A."/>
            <person name="Ng W.-L."/>
            <person name="Kazmierczak K.M."/>
            <person name="Andrzejewski T.M."/>
            <person name="Davidsen T.M."/>
            <person name="Wayne K.J."/>
            <person name="Tettelin H."/>
            <person name="Glass J.I."/>
            <person name="Rusch D."/>
            <person name="Podicherti R."/>
            <person name="Tsui H.-C.T."/>
            <person name="Winkler M.E."/>
        </authorList>
    </citation>
    <scope>NUCLEOTIDE SEQUENCE</scope>
</reference>
<evidence type="ECO:0000256" key="5">
    <source>
        <dbReference type="ARBA" id="ARBA00022692"/>
    </source>
</evidence>
<keyword evidence="5 8" id="KW-0812">Transmembrane</keyword>
<proteinExistence type="predicted"/>
<dbReference type="PANTHER" id="PTHR33908:SF11">
    <property type="entry name" value="MEMBRANE PROTEIN"/>
    <property type="match status" value="1"/>
</dbReference>
<dbReference type="PANTHER" id="PTHR33908">
    <property type="entry name" value="MANNOSYLTRANSFERASE YKCB-RELATED"/>
    <property type="match status" value="1"/>
</dbReference>
<feature type="transmembrane region" description="Helical" evidence="8">
    <location>
        <begin position="66"/>
        <end position="99"/>
    </location>
</feature>
<evidence type="ECO:0000259" key="9">
    <source>
        <dbReference type="Pfam" id="PF13231"/>
    </source>
</evidence>
<name>A0A382IUB4_9ZZZZ</name>
<keyword evidence="7 8" id="KW-0472">Membrane</keyword>
<dbReference type="InterPro" id="IPR038731">
    <property type="entry name" value="RgtA/B/C-like"/>
</dbReference>
<evidence type="ECO:0000256" key="6">
    <source>
        <dbReference type="ARBA" id="ARBA00022989"/>
    </source>
</evidence>
<feature type="transmembrane region" description="Helical" evidence="8">
    <location>
        <begin position="218"/>
        <end position="235"/>
    </location>
</feature>
<keyword evidence="6 8" id="KW-1133">Transmembrane helix</keyword>
<dbReference type="AlphaFoldDB" id="A0A382IUB4"/>
<dbReference type="Pfam" id="PF13231">
    <property type="entry name" value="PMT_2"/>
    <property type="match status" value="1"/>
</dbReference>
<gene>
    <name evidence="10" type="ORF">METZ01_LOCUS256134</name>
</gene>